<dbReference type="Pfam" id="PF23114">
    <property type="entry name" value="NAD-bd_HRPKS_sdrA"/>
    <property type="match status" value="1"/>
</dbReference>
<dbReference type="GO" id="GO:0031177">
    <property type="term" value="F:phosphopantetheine binding"/>
    <property type="evidence" value="ECO:0007669"/>
    <property type="project" value="InterPro"/>
</dbReference>
<dbReference type="PROSITE" id="PS50075">
    <property type="entry name" value="CARRIER"/>
    <property type="match status" value="1"/>
</dbReference>
<dbReference type="SMART" id="SM00822">
    <property type="entry name" value="PKS_KR"/>
    <property type="match status" value="1"/>
</dbReference>
<dbReference type="CDD" id="cd05274">
    <property type="entry name" value="KR_FAS_SDR_x"/>
    <property type="match status" value="1"/>
</dbReference>
<dbReference type="InterPro" id="IPR009081">
    <property type="entry name" value="PP-bd_ACP"/>
</dbReference>
<evidence type="ECO:0000256" key="3">
    <source>
        <dbReference type="ARBA" id="ARBA00022679"/>
    </source>
</evidence>
<gene>
    <name evidence="6" type="ORF">GP486_001452</name>
</gene>
<dbReference type="InterPro" id="IPR020843">
    <property type="entry name" value="ER"/>
</dbReference>
<dbReference type="GO" id="GO:1901336">
    <property type="term" value="P:lactone biosynthetic process"/>
    <property type="evidence" value="ECO:0007669"/>
    <property type="project" value="UniProtKB-ARBA"/>
</dbReference>
<keyword evidence="2" id="KW-0597">Phosphoprotein</keyword>
<evidence type="ECO:0000256" key="2">
    <source>
        <dbReference type="ARBA" id="ARBA00022553"/>
    </source>
</evidence>
<dbReference type="GO" id="GO:0006633">
    <property type="term" value="P:fatty acid biosynthetic process"/>
    <property type="evidence" value="ECO:0007669"/>
    <property type="project" value="TreeGrafter"/>
</dbReference>
<dbReference type="Gene3D" id="1.10.1200.10">
    <property type="entry name" value="ACP-like"/>
    <property type="match status" value="1"/>
</dbReference>
<dbReference type="GO" id="GO:0004312">
    <property type="term" value="F:fatty acid synthase activity"/>
    <property type="evidence" value="ECO:0007669"/>
    <property type="project" value="TreeGrafter"/>
</dbReference>
<dbReference type="CDD" id="cd05195">
    <property type="entry name" value="enoyl_red"/>
    <property type="match status" value="1"/>
</dbReference>
<dbReference type="FunFam" id="3.40.50.720:FF:000209">
    <property type="entry name" value="Polyketide synthase Pks12"/>
    <property type="match status" value="1"/>
</dbReference>
<dbReference type="InterPro" id="IPR056501">
    <property type="entry name" value="NAD-bd_HRPKS_sdrA"/>
</dbReference>
<dbReference type="Proteomes" id="UP000750711">
    <property type="component" value="Unassembled WGS sequence"/>
</dbReference>
<comment type="caution">
    <text evidence="6">The sequence shown here is derived from an EMBL/GenBank/DDBJ whole genome shotgun (WGS) entry which is preliminary data.</text>
</comment>
<organism evidence="6 7">
    <name type="scientific">Trichoglossum hirsutum</name>
    <dbReference type="NCBI Taxonomy" id="265104"/>
    <lineage>
        <taxon>Eukaryota</taxon>
        <taxon>Fungi</taxon>
        <taxon>Dikarya</taxon>
        <taxon>Ascomycota</taxon>
        <taxon>Pezizomycotina</taxon>
        <taxon>Geoglossomycetes</taxon>
        <taxon>Geoglossales</taxon>
        <taxon>Geoglossaceae</taxon>
        <taxon>Trichoglossum</taxon>
    </lineage>
</organism>
<dbReference type="InterPro" id="IPR020806">
    <property type="entry name" value="PKS_PP-bd"/>
</dbReference>
<dbReference type="InterPro" id="IPR036291">
    <property type="entry name" value="NAD(P)-bd_dom_sf"/>
</dbReference>
<name>A0A9P8LH46_9PEZI</name>
<dbReference type="GO" id="GO:0044550">
    <property type="term" value="P:secondary metabolite biosynthetic process"/>
    <property type="evidence" value="ECO:0007669"/>
    <property type="project" value="TreeGrafter"/>
</dbReference>
<dbReference type="SUPFAM" id="SSF47336">
    <property type="entry name" value="ACP-like"/>
    <property type="match status" value="1"/>
</dbReference>
<dbReference type="Pfam" id="PF08659">
    <property type="entry name" value="KR"/>
    <property type="match status" value="1"/>
</dbReference>
<evidence type="ECO:0000256" key="1">
    <source>
        <dbReference type="ARBA" id="ARBA00022450"/>
    </source>
</evidence>
<reference evidence="6" key="1">
    <citation type="submission" date="2021-03" db="EMBL/GenBank/DDBJ databases">
        <title>Comparative genomics and phylogenomic investigation of the class Geoglossomycetes provide insights into ecological specialization and systematics.</title>
        <authorList>
            <person name="Melie T."/>
            <person name="Pirro S."/>
            <person name="Miller A.N."/>
            <person name="Quandt A."/>
        </authorList>
    </citation>
    <scope>NUCLEOTIDE SEQUENCE</scope>
    <source>
        <strain evidence="6">CAQ_001_2017</strain>
    </source>
</reference>
<dbReference type="SMART" id="SM00829">
    <property type="entry name" value="PKS_ER"/>
    <property type="match status" value="1"/>
</dbReference>
<dbReference type="Gene3D" id="3.40.50.720">
    <property type="entry name" value="NAD(P)-binding Rossmann-like Domain"/>
    <property type="match status" value="3"/>
</dbReference>
<dbReference type="AlphaFoldDB" id="A0A9P8LH46"/>
<dbReference type="GO" id="GO:0016491">
    <property type="term" value="F:oxidoreductase activity"/>
    <property type="evidence" value="ECO:0007669"/>
    <property type="project" value="InterPro"/>
</dbReference>
<dbReference type="InterPro" id="IPR011032">
    <property type="entry name" value="GroES-like_sf"/>
</dbReference>
<dbReference type="SUPFAM" id="SSF51735">
    <property type="entry name" value="NAD(P)-binding Rossmann-fold domains"/>
    <property type="match status" value="2"/>
</dbReference>
<keyword evidence="1" id="KW-0596">Phosphopantetheine</keyword>
<keyword evidence="4" id="KW-0511">Multifunctional enzyme</keyword>
<feature type="domain" description="Carrier" evidence="5">
    <location>
        <begin position="895"/>
        <end position="971"/>
    </location>
</feature>
<keyword evidence="3" id="KW-0808">Transferase</keyword>
<dbReference type="SUPFAM" id="SSF50129">
    <property type="entry name" value="GroES-like"/>
    <property type="match status" value="1"/>
</dbReference>
<proteinExistence type="predicted"/>
<protein>
    <submittedName>
        <fullName evidence="6">Secondary metabolism biosynthetic enzyme</fullName>
    </submittedName>
</protein>
<dbReference type="Pfam" id="PF00550">
    <property type="entry name" value="PP-binding"/>
    <property type="match status" value="1"/>
</dbReference>
<dbReference type="PANTHER" id="PTHR43775">
    <property type="entry name" value="FATTY ACID SYNTHASE"/>
    <property type="match status" value="1"/>
</dbReference>
<dbReference type="Gene3D" id="3.90.180.10">
    <property type="entry name" value="Medium-chain alcohol dehydrogenases, catalytic domain"/>
    <property type="match status" value="1"/>
</dbReference>
<accession>A0A9P8LH46</accession>
<dbReference type="InterPro" id="IPR036736">
    <property type="entry name" value="ACP-like_sf"/>
</dbReference>
<dbReference type="Pfam" id="PF13602">
    <property type="entry name" value="ADH_zinc_N_2"/>
    <property type="match status" value="1"/>
</dbReference>
<dbReference type="InterPro" id="IPR013154">
    <property type="entry name" value="ADH-like_N"/>
</dbReference>
<dbReference type="PANTHER" id="PTHR43775:SF49">
    <property type="entry name" value="SYNTHASE, PUTATIVE (JCVI)-RELATED"/>
    <property type="match status" value="1"/>
</dbReference>
<dbReference type="EMBL" id="JAGHQM010000130">
    <property type="protein sequence ID" value="KAH0565159.1"/>
    <property type="molecule type" value="Genomic_DNA"/>
</dbReference>
<dbReference type="InterPro" id="IPR013968">
    <property type="entry name" value="PKS_KR"/>
</dbReference>
<dbReference type="InterPro" id="IPR057326">
    <property type="entry name" value="KR_dom"/>
</dbReference>
<evidence type="ECO:0000313" key="6">
    <source>
        <dbReference type="EMBL" id="KAH0565159.1"/>
    </source>
</evidence>
<dbReference type="Pfam" id="PF08240">
    <property type="entry name" value="ADH_N"/>
    <property type="match status" value="1"/>
</dbReference>
<sequence>MTTTSLVQGVLPRWWIGEGDGRQDEPYISIEQWDRELRSMGFGGTGTVIYDHDPPYHVKATMVISPADFTTTPPKRITLLYGSTVSPLVRQVKGCLTTQGFEVDLCTLSQQSPAGQDIVALLDLEGPFLQDITADTFNTFIRWVANLESVGVLWVTRSAQVRCEDPHYALVLGLARTIRTELLVDFATLELDKTDAAACDAVARVSIKFQRRCKVSEFDPDFEYALSDGMIHVPRFRWISVAQQLSQDLSDGLSKKLVIGRPGLLKTLRWIQIPHTALERGEMEVDARAVGMNFKDILVAMGVAEGETIEGKGFGCEGAGIIRSIGPDVSDFNIGDRVLFIQSGAFRTPLAIESRFCIRIPDDLGFVDAATMPIVFSTVIFSLIDVGRLEPGQTVLIHSACGGIGLAAIQICQMIGAIVFATVGTKEKVQYLVNQCGIPRHRIFNSRSHSFLQEVMQETENRGVDIVLNSLSGELLHASWQCVAEFGKMVEIGKRDLVGRGKLNMDPFEGNRTYAGVDFAGIFTRRPATAQRLFRRCMDLYHDGAIKPIPSVTLFDALRIEDAFRCMQKGQHIGKIVVTMPEDPRILPISPVPHEFHLRSDASYLLPGGLGGLGRAVSVWMAENGATNLVYLSRSARSPTNQPFFNELRSMGCSVQAFVGSVDDMRDVKNVVAMAAKPIAGVIQMSAVLRDRALIQMTHDDWNVAISPKVRGAMNLHEALANHELDFFVLFSSLAGTRGWTGQANYASSNTFLDAFVQFRHRIGLPASVLVLGPMEDIGYFSEKGGMLDQIRATGIHTLREPDLLESLQLSIERSVPPSESSGLGFTNPSHIVTGLSTTRPPPNNWISWKRDIRMAAYKDQGTEETSASTSMNEGLREFLMAVATNPHLLDTHSSTDFLTHEIGLRLYSFMLLPEEELDVTQPLSAIGMDSLVAMEVRNWWHQNLGFDISVFDILSAGSVEQMGELAVEGLRAQLGGQQHYRSHN</sequence>
<evidence type="ECO:0000256" key="4">
    <source>
        <dbReference type="ARBA" id="ARBA00023268"/>
    </source>
</evidence>
<dbReference type="InterPro" id="IPR050091">
    <property type="entry name" value="PKS_NRPS_Biosynth_Enz"/>
</dbReference>
<evidence type="ECO:0000313" key="7">
    <source>
        <dbReference type="Proteomes" id="UP000750711"/>
    </source>
</evidence>
<dbReference type="SMART" id="SM00823">
    <property type="entry name" value="PKS_PP"/>
    <property type="match status" value="1"/>
</dbReference>
<keyword evidence="7" id="KW-1185">Reference proteome</keyword>
<evidence type="ECO:0000259" key="5">
    <source>
        <dbReference type="PROSITE" id="PS50075"/>
    </source>
</evidence>